<keyword evidence="1" id="KW-0805">Transcription regulation</keyword>
<dbReference type="PANTHER" id="PTHR44846:SF1">
    <property type="entry name" value="MANNOSYL-D-GLYCERATE TRANSPORT_METABOLISM SYSTEM REPRESSOR MNGR-RELATED"/>
    <property type="match status" value="1"/>
</dbReference>
<dbReference type="InterPro" id="IPR050679">
    <property type="entry name" value="Bact_HTH_transcr_reg"/>
</dbReference>
<dbReference type="InterPro" id="IPR028978">
    <property type="entry name" value="Chorismate_lyase_/UTRA_dom_sf"/>
</dbReference>
<reference evidence="6" key="1">
    <citation type="submission" date="2016-10" db="EMBL/GenBank/DDBJ databases">
        <authorList>
            <person name="Varghese N."/>
            <person name="Submissions S."/>
        </authorList>
    </citation>
    <scope>NUCLEOTIDE SEQUENCE [LARGE SCALE GENOMIC DNA]</scope>
    <source>
        <strain evidence="6">CBMB127</strain>
    </source>
</reference>
<dbReference type="SMART" id="SM00345">
    <property type="entry name" value="HTH_GNTR"/>
    <property type="match status" value="1"/>
</dbReference>
<keyword evidence="6" id="KW-1185">Reference proteome</keyword>
<dbReference type="GO" id="GO:0003700">
    <property type="term" value="F:DNA-binding transcription factor activity"/>
    <property type="evidence" value="ECO:0007669"/>
    <property type="project" value="InterPro"/>
</dbReference>
<accession>A0A1G8ZHV8</accession>
<dbReference type="Gene3D" id="3.40.1410.10">
    <property type="entry name" value="Chorismate lyase-like"/>
    <property type="match status" value="1"/>
</dbReference>
<dbReference type="Pfam" id="PF00392">
    <property type="entry name" value="GntR"/>
    <property type="match status" value="1"/>
</dbReference>
<dbReference type="RefSeq" id="WP_091468851.1">
    <property type="nucleotide sequence ID" value="NZ_FNFX01000001.1"/>
</dbReference>
<evidence type="ECO:0000256" key="2">
    <source>
        <dbReference type="ARBA" id="ARBA00023125"/>
    </source>
</evidence>
<dbReference type="Gene3D" id="1.10.10.10">
    <property type="entry name" value="Winged helix-like DNA-binding domain superfamily/Winged helix DNA-binding domain"/>
    <property type="match status" value="1"/>
</dbReference>
<evidence type="ECO:0000256" key="3">
    <source>
        <dbReference type="ARBA" id="ARBA00023163"/>
    </source>
</evidence>
<dbReference type="Pfam" id="PF07702">
    <property type="entry name" value="UTRA"/>
    <property type="match status" value="1"/>
</dbReference>
<keyword evidence="2" id="KW-0238">DNA-binding</keyword>
<dbReference type="SUPFAM" id="SSF64288">
    <property type="entry name" value="Chorismate lyase-like"/>
    <property type="match status" value="1"/>
</dbReference>
<evidence type="ECO:0000313" key="5">
    <source>
        <dbReference type="EMBL" id="SDK14651.1"/>
    </source>
</evidence>
<sequence length="245" mass="27575">MVDKSFGSPSYRPLYDQIKVLLTQSLIGGEWRPGDMIPSEIELAQRYKVSQGTVRKAIDSLATENILIRRQGKGTFVATHNQDDVRLRFLRLTAESGQKELLQNEFLSCVKSKANVHTGKVLEIKAGATTIEVKRLLTFSGRPLIYDYIVVPAAPFKGLNRAKVEESNGSMYSMYESQFGIRMIRAEERIKAVAASAEVASSLGLKEGYPLLSVERVSFTYGDRPMEWRLGFCLTDDHHYMSELE</sequence>
<dbReference type="InterPro" id="IPR036388">
    <property type="entry name" value="WH-like_DNA-bd_sf"/>
</dbReference>
<gene>
    <name evidence="5" type="ORF">SAMN05192566_0328</name>
</gene>
<protein>
    <submittedName>
        <fullName evidence="5">GntR family transcriptional regulator</fullName>
    </submittedName>
</protein>
<dbReference type="CDD" id="cd07377">
    <property type="entry name" value="WHTH_GntR"/>
    <property type="match status" value="1"/>
</dbReference>
<organism evidence="5 6">
    <name type="scientific">Methylophilus rhizosphaerae</name>
    <dbReference type="NCBI Taxonomy" id="492660"/>
    <lineage>
        <taxon>Bacteria</taxon>
        <taxon>Pseudomonadati</taxon>
        <taxon>Pseudomonadota</taxon>
        <taxon>Betaproteobacteria</taxon>
        <taxon>Nitrosomonadales</taxon>
        <taxon>Methylophilaceae</taxon>
        <taxon>Methylophilus</taxon>
    </lineage>
</organism>
<dbReference type="AlphaFoldDB" id="A0A1G8ZHV8"/>
<dbReference type="InterPro" id="IPR036390">
    <property type="entry name" value="WH_DNA-bd_sf"/>
</dbReference>
<feature type="domain" description="HTH gntR-type" evidence="4">
    <location>
        <begin position="12"/>
        <end position="80"/>
    </location>
</feature>
<dbReference type="SUPFAM" id="SSF46785">
    <property type="entry name" value="Winged helix' DNA-binding domain"/>
    <property type="match status" value="1"/>
</dbReference>
<name>A0A1G8ZHV8_9PROT</name>
<dbReference type="InterPro" id="IPR000524">
    <property type="entry name" value="Tscrpt_reg_HTH_GntR"/>
</dbReference>
<dbReference type="SMART" id="SM00866">
    <property type="entry name" value="UTRA"/>
    <property type="match status" value="1"/>
</dbReference>
<dbReference type="EMBL" id="FNFX01000001">
    <property type="protein sequence ID" value="SDK14651.1"/>
    <property type="molecule type" value="Genomic_DNA"/>
</dbReference>
<dbReference type="InterPro" id="IPR011663">
    <property type="entry name" value="UTRA"/>
</dbReference>
<keyword evidence="3" id="KW-0804">Transcription</keyword>
<proteinExistence type="predicted"/>
<evidence type="ECO:0000313" key="6">
    <source>
        <dbReference type="Proteomes" id="UP000198629"/>
    </source>
</evidence>
<evidence type="ECO:0000259" key="4">
    <source>
        <dbReference type="PROSITE" id="PS50949"/>
    </source>
</evidence>
<dbReference type="STRING" id="492660.SAMN05192566_0328"/>
<dbReference type="GO" id="GO:0045892">
    <property type="term" value="P:negative regulation of DNA-templated transcription"/>
    <property type="evidence" value="ECO:0007669"/>
    <property type="project" value="TreeGrafter"/>
</dbReference>
<dbReference type="OrthoDB" id="2530535at2"/>
<evidence type="ECO:0000256" key="1">
    <source>
        <dbReference type="ARBA" id="ARBA00023015"/>
    </source>
</evidence>
<dbReference type="GO" id="GO:0003677">
    <property type="term" value="F:DNA binding"/>
    <property type="evidence" value="ECO:0007669"/>
    <property type="project" value="UniProtKB-KW"/>
</dbReference>
<dbReference type="PRINTS" id="PR00035">
    <property type="entry name" value="HTHGNTR"/>
</dbReference>
<dbReference type="PROSITE" id="PS50949">
    <property type="entry name" value="HTH_GNTR"/>
    <property type="match status" value="1"/>
</dbReference>
<dbReference type="Proteomes" id="UP000198629">
    <property type="component" value="Unassembled WGS sequence"/>
</dbReference>
<dbReference type="PANTHER" id="PTHR44846">
    <property type="entry name" value="MANNOSYL-D-GLYCERATE TRANSPORT/METABOLISM SYSTEM REPRESSOR MNGR-RELATED"/>
    <property type="match status" value="1"/>
</dbReference>